<sequence>MPIPAGARVRARTRAELDQTAEPGSSGGHNGARRAAASGARRRGEGPPAAPPRGSDPRSGHTVERTQSRAPRRARRTDCARAGFPRASFHPKTQKTSIICQDTGARVHVDGLPRAGGAERTVFTANAQRRLTQRSGCLVRYGFAPNSELRHFPPEFSAVFGLQVHESRSQLSACPRAPPAGRTGNCSSRIRAGIPAVRIHPQMYTREVLSSTAACLLKRFLHLQFMRECEAEVSVNK</sequence>
<protein>
    <submittedName>
        <fullName evidence="2">Uncharacterized protein</fullName>
    </submittedName>
</protein>
<feature type="compositionally biased region" description="Basic and acidic residues" evidence="1">
    <location>
        <begin position="55"/>
        <end position="67"/>
    </location>
</feature>
<dbReference type="EMBL" id="WKFB01000661">
    <property type="protein sequence ID" value="KAF6718979.1"/>
    <property type="molecule type" value="Genomic_DNA"/>
</dbReference>
<name>A0A834F2Q1_ORYME</name>
<dbReference type="AlphaFoldDB" id="A0A834F2Q1"/>
<evidence type="ECO:0000313" key="2">
    <source>
        <dbReference type="EMBL" id="KAF6718979.1"/>
    </source>
</evidence>
<evidence type="ECO:0000313" key="3">
    <source>
        <dbReference type="Proteomes" id="UP000646548"/>
    </source>
</evidence>
<feature type="region of interest" description="Disordered" evidence="1">
    <location>
        <begin position="1"/>
        <end position="96"/>
    </location>
</feature>
<comment type="caution">
    <text evidence="2">The sequence shown here is derived from an EMBL/GenBank/DDBJ whole genome shotgun (WGS) entry which is preliminary data.</text>
</comment>
<dbReference type="Proteomes" id="UP000646548">
    <property type="component" value="Unassembled WGS sequence"/>
</dbReference>
<evidence type="ECO:0000256" key="1">
    <source>
        <dbReference type="SAM" id="MobiDB-lite"/>
    </source>
</evidence>
<gene>
    <name evidence="2" type="ORF">FQA47_015070</name>
</gene>
<accession>A0A834F2Q1</accession>
<proteinExistence type="predicted"/>
<organism evidence="2 3">
    <name type="scientific">Oryzias melastigma</name>
    <name type="common">Marine medaka</name>
    <dbReference type="NCBI Taxonomy" id="30732"/>
    <lineage>
        <taxon>Eukaryota</taxon>
        <taxon>Metazoa</taxon>
        <taxon>Chordata</taxon>
        <taxon>Craniata</taxon>
        <taxon>Vertebrata</taxon>
        <taxon>Euteleostomi</taxon>
        <taxon>Actinopterygii</taxon>
        <taxon>Neopterygii</taxon>
        <taxon>Teleostei</taxon>
        <taxon>Neoteleostei</taxon>
        <taxon>Acanthomorphata</taxon>
        <taxon>Ovalentaria</taxon>
        <taxon>Atherinomorphae</taxon>
        <taxon>Beloniformes</taxon>
        <taxon>Adrianichthyidae</taxon>
        <taxon>Oryziinae</taxon>
        <taxon>Oryzias</taxon>
    </lineage>
</organism>
<reference evidence="2" key="1">
    <citation type="journal article" name="BMC Genomics">
        <title>Long-read sequencing and de novo genome assembly of marine medaka (Oryzias melastigma).</title>
        <authorList>
            <person name="Liang P."/>
            <person name="Saqib H.S.A."/>
            <person name="Ni X."/>
            <person name="Shen Y."/>
        </authorList>
    </citation>
    <scope>NUCLEOTIDE SEQUENCE</scope>
    <source>
        <strain evidence="2">Bigg-433</strain>
    </source>
</reference>